<reference evidence="7 8" key="1">
    <citation type="journal article" date="2013" name="Nature">
        <title>Insights into bilaterian evolution from three spiralian genomes.</title>
        <authorList>
            <person name="Simakov O."/>
            <person name="Marletaz F."/>
            <person name="Cho S.J."/>
            <person name="Edsinger-Gonzales E."/>
            <person name="Havlak P."/>
            <person name="Hellsten U."/>
            <person name="Kuo D.H."/>
            <person name="Larsson T."/>
            <person name="Lv J."/>
            <person name="Arendt D."/>
            <person name="Savage R."/>
            <person name="Osoegawa K."/>
            <person name="de Jong P."/>
            <person name="Grimwood J."/>
            <person name="Chapman J.A."/>
            <person name="Shapiro H."/>
            <person name="Aerts A."/>
            <person name="Otillar R.P."/>
            <person name="Terry A.Y."/>
            <person name="Boore J.L."/>
            <person name="Grigoriev I.V."/>
            <person name="Lindberg D.R."/>
            <person name="Seaver E.C."/>
            <person name="Weisblat D.A."/>
            <person name="Putnam N.H."/>
            <person name="Rokhsar D.S."/>
        </authorList>
    </citation>
    <scope>NUCLEOTIDE SEQUENCE [LARGE SCALE GENOMIC DNA]</scope>
</reference>
<evidence type="ECO:0000256" key="3">
    <source>
        <dbReference type="ARBA" id="ARBA00022989"/>
    </source>
</evidence>
<dbReference type="PROSITE" id="PS50850">
    <property type="entry name" value="MFS"/>
    <property type="match status" value="1"/>
</dbReference>
<keyword evidence="8" id="KW-1185">Reference proteome</keyword>
<accession>V4BP61</accession>
<dbReference type="GeneID" id="20235286"/>
<dbReference type="PANTHER" id="PTHR11662">
    <property type="entry name" value="SOLUTE CARRIER FAMILY 17"/>
    <property type="match status" value="1"/>
</dbReference>
<organism evidence="7 8">
    <name type="scientific">Lottia gigantea</name>
    <name type="common">Giant owl limpet</name>
    <dbReference type="NCBI Taxonomy" id="225164"/>
    <lineage>
        <taxon>Eukaryota</taxon>
        <taxon>Metazoa</taxon>
        <taxon>Spiralia</taxon>
        <taxon>Lophotrochozoa</taxon>
        <taxon>Mollusca</taxon>
        <taxon>Gastropoda</taxon>
        <taxon>Patellogastropoda</taxon>
        <taxon>Lottioidea</taxon>
        <taxon>Lottiidae</taxon>
        <taxon>Lottia</taxon>
    </lineage>
</organism>
<keyword evidence="4 5" id="KW-0472">Membrane</keyword>
<proteinExistence type="predicted"/>
<dbReference type="PANTHER" id="PTHR11662:SF399">
    <property type="entry name" value="FI19708P1-RELATED"/>
    <property type="match status" value="1"/>
</dbReference>
<keyword evidence="3 5" id="KW-1133">Transmembrane helix</keyword>
<gene>
    <name evidence="7" type="ORF">LOTGIDRAFT_147725</name>
</gene>
<dbReference type="OMA" id="IIEGVCE"/>
<feature type="transmembrane region" description="Helical" evidence="5">
    <location>
        <begin position="39"/>
        <end position="57"/>
    </location>
</feature>
<name>V4BP61_LOTGI</name>
<dbReference type="KEGG" id="lgi:LOTGIDRAFT_147725"/>
<dbReference type="Pfam" id="PF07690">
    <property type="entry name" value="MFS_1"/>
    <property type="match status" value="1"/>
</dbReference>
<evidence type="ECO:0000256" key="1">
    <source>
        <dbReference type="ARBA" id="ARBA00004141"/>
    </source>
</evidence>
<evidence type="ECO:0000313" key="7">
    <source>
        <dbReference type="EMBL" id="ESO90744.1"/>
    </source>
</evidence>
<dbReference type="AlphaFoldDB" id="V4BP61"/>
<dbReference type="SUPFAM" id="SSF103473">
    <property type="entry name" value="MFS general substrate transporter"/>
    <property type="match status" value="1"/>
</dbReference>
<dbReference type="InterPro" id="IPR020846">
    <property type="entry name" value="MFS_dom"/>
</dbReference>
<dbReference type="EMBL" id="KB202339">
    <property type="protein sequence ID" value="ESO90744.1"/>
    <property type="molecule type" value="Genomic_DNA"/>
</dbReference>
<keyword evidence="2 5" id="KW-0812">Transmembrane</keyword>
<evidence type="ECO:0000256" key="4">
    <source>
        <dbReference type="ARBA" id="ARBA00023136"/>
    </source>
</evidence>
<dbReference type="Gene3D" id="1.20.1250.20">
    <property type="entry name" value="MFS general substrate transporter like domains"/>
    <property type="match status" value="1"/>
</dbReference>
<evidence type="ECO:0000259" key="6">
    <source>
        <dbReference type="PROSITE" id="PS50850"/>
    </source>
</evidence>
<feature type="transmembrane region" description="Helical" evidence="5">
    <location>
        <begin position="12"/>
        <end position="32"/>
    </location>
</feature>
<dbReference type="GO" id="GO:0016020">
    <property type="term" value="C:membrane"/>
    <property type="evidence" value="ECO:0007669"/>
    <property type="project" value="UniProtKB-SubCell"/>
</dbReference>
<evidence type="ECO:0000256" key="5">
    <source>
        <dbReference type="SAM" id="Phobius"/>
    </source>
</evidence>
<feature type="non-terminal residue" evidence="7">
    <location>
        <position position="1"/>
    </location>
</feature>
<dbReference type="Proteomes" id="UP000030746">
    <property type="component" value="Unassembled WGS sequence"/>
</dbReference>
<dbReference type="HOGENOM" id="CLU_2596951_0_0_1"/>
<feature type="domain" description="Major facilitator superfamily (MFS) profile" evidence="6">
    <location>
        <begin position="1"/>
        <end position="80"/>
    </location>
</feature>
<dbReference type="CTD" id="20235286"/>
<protein>
    <recommendedName>
        <fullName evidence="6">Major facilitator superfamily (MFS) profile domain-containing protein</fullName>
    </recommendedName>
</protein>
<evidence type="ECO:0000313" key="8">
    <source>
        <dbReference type="Proteomes" id="UP000030746"/>
    </source>
</evidence>
<dbReference type="GO" id="GO:0022857">
    <property type="term" value="F:transmembrane transporter activity"/>
    <property type="evidence" value="ECO:0007669"/>
    <property type="project" value="InterPro"/>
</dbReference>
<dbReference type="RefSeq" id="XP_009058568.1">
    <property type="nucleotide sequence ID" value="XM_009060320.1"/>
</dbReference>
<dbReference type="OrthoDB" id="6145895at2759"/>
<evidence type="ECO:0000256" key="2">
    <source>
        <dbReference type="ARBA" id="ARBA00022692"/>
    </source>
</evidence>
<sequence>DFKWSSELEGTILAAYNFGFIASPILGGYIAGHFGGKRVIALSLLIGSLTTILTPVAARANDALLIFMRALAGLVMVSNQ</sequence>
<dbReference type="InterPro" id="IPR011701">
    <property type="entry name" value="MFS"/>
</dbReference>
<dbReference type="InterPro" id="IPR050382">
    <property type="entry name" value="MFS_Na/Anion_cotransporter"/>
</dbReference>
<dbReference type="InterPro" id="IPR036259">
    <property type="entry name" value="MFS_trans_sf"/>
</dbReference>
<comment type="subcellular location">
    <subcellularLocation>
        <location evidence="1">Membrane</location>
        <topology evidence="1">Multi-pass membrane protein</topology>
    </subcellularLocation>
</comment>
<dbReference type="STRING" id="225164.V4BP61"/>